<evidence type="ECO:0000259" key="6">
    <source>
        <dbReference type="Pfam" id="PF08281"/>
    </source>
</evidence>
<feature type="domain" description="RNA polymerase sigma factor 70 region 4 type 2" evidence="6">
    <location>
        <begin position="130"/>
        <end position="180"/>
    </location>
</feature>
<accession>A0A369IFA0</accession>
<dbReference type="Pfam" id="PF04542">
    <property type="entry name" value="Sigma70_r2"/>
    <property type="match status" value="1"/>
</dbReference>
<feature type="domain" description="RNA polymerase sigma-70 region 2" evidence="5">
    <location>
        <begin position="30"/>
        <end position="95"/>
    </location>
</feature>
<dbReference type="InterPro" id="IPR036388">
    <property type="entry name" value="WH-like_DNA-bd_sf"/>
</dbReference>
<dbReference type="PANTHER" id="PTHR43133">
    <property type="entry name" value="RNA POLYMERASE ECF-TYPE SIGMA FACTO"/>
    <property type="match status" value="1"/>
</dbReference>
<evidence type="ECO:0000256" key="3">
    <source>
        <dbReference type="ARBA" id="ARBA00023082"/>
    </source>
</evidence>
<dbReference type="OrthoDB" id="9150024at2"/>
<comment type="caution">
    <text evidence="7">The sequence shown here is derived from an EMBL/GenBank/DDBJ whole genome shotgun (WGS) entry which is preliminary data.</text>
</comment>
<evidence type="ECO:0000313" key="7">
    <source>
        <dbReference type="EMBL" id="RDB06997.1"/>
    </source>
</evidence>
<evidence type="ECO:0000256" key="2">
    <source>
        <dbReference type="ARBA" id="ARBA00023015"/>
    </source>
</evidence>
<dbReference type="CDD" id="cd06171">
    <property type="entry name" value="Sigma70_r4"/>
    <property type="match status" value="1"/>
</dbReference>
<dbReference type="Gene3D" id="1.10.10.10">
    <property type="entry name" value="Winged helix-like DNA-binding domain superfamily/Winged helix DNA-binding domain"/>
    <property type="match status" value="1"/>
</dbReference>
<dbReference type="InterPro" id="IPR007627">
    <property type="entry name" value="RNA_pol_sigma70_r2"/>
</dbReference>
<dbReference type="AlphaFoldDB" id="A0A369IFA0"/>
<proteinExistence type="inferred from homology"/>
<dbReference type="SUPFAM" id="SSF88946">
    <property type="entry name" value="Sigma2 domain of RNA polymerase sigma factors"/>
    <property type="match status" value="1"/>
</dbReference>
<dbReference type="GO" id="GO:0003677">
    <property type="term" value="F:DNA binding"/>
    <property type="evidence" value="ECO:0007669"/>
    <property type="project" value="InterPro"/>
</dbReference>
<dbReference type="SUPFAM" id="SSF88659">
    <property type="entry name" value="Sigma3 and sigma4 domains of RNA polymerase sigma factors"/>
    <property type="match status" value="1"/>
</dbReference>
<dbReference type="Pfam" id="PF08281">
    <property type="entry name" value="Sigma70_r4_2"/>
    <property type="match status" value="1"/>
</dbReference>
<dbReference type="InterPro" id="IPR039425">
    <property type="entry name" value="RNA_pol_sigma-70-like"/>
</dbReference>
<keyword evidence="8" id="KW-1185">Reference proteome</keyword>
<dbReference type="NCBIfam" id="TIGR02937">
    <property type="entry name" value="sigma70-ECF"/>
    <property type="match status" value="1"/>
</dbReference>
<evidence type="ECO:0000256" key="1">
    <source>
        <dbReference type="ARBA" id="ARBA00010641"/>
    </source>
</evidence>
<evidence type="ECO:0000313" key="8">
    <source>
        <dbReference type="Proteomes" id="UP000253141"/>
    </source>
</evidence>
<dbReference type="GO" id="GO:0016987">
    <property type="term" value="F:sigma factor activity"/>
    <property type="evidence" value="ECO:0007669"/>
    <property type="project" value="UniProtKB-KW"/>
</dbReference>
<comment type="similarity">
    <text evidence="1">Belongs to the sigma-70 factor family. ECF subfamily.</text>
</comment>
<keyword evidence="2" id="KW-0805">Transcription regulation</keyword>
<dbReference type="GO" id="GO:0006352">
    <property type="term" value="P:DNA-templated transcription initiation"/>
    <property type="evidence" value="ECO:0007669"/>
    <property type="project" value="InterPro"/>
</dbReference>
<dbReference type="InterPro" id="IPR013325">
    <property type="entry name" value="RNA_pol_sigma_r2"/>
</dbReference>
<organism evidence="7 8">
    <name type="scientific">Runella aurantiaca</name>
    <dbReference type="NCBI Taxonomy" id="2282308"/>
    <lineage>
        <taxon>Bacteria</taxon>
        <taxon>Pseudomonadati</taxon>
        <taxon>Bacteroidota</taxon>
        <taxon>Cytophagia</taxon>
        <taxon>Cytophagales</taxon>
        <taxon>Spirosomataceae</taxon>
        <taxon>Runella</taxon>
    </lineage>
</organism>
<dbReference type="InterPro" id="IPR014284">
    <property type="entry name" value="RNA_pol_sigma-70_dom"/>
</dbReference>
<dbReference type="PANTHER" id="PTHR43133:SF46">
    <property type="entry name" value="RNA POLYMERASE SIGMA-70 FACTOR ECF SUBFAMILY"/>
    <property type="match status" value="1"/>
</dbReference>
<dbReference type="RefSeq" id="WP_114460344.1">
    <property type="nucleotide sequence ID" value="NZ_QPIW01000003.1"/>
</dbReference>
<name>A0A369IFA0_9BACT</name>
<dbReference type="InterPro" id="IPR013249">
    <property type="entry name" value="RNA_pol_sigma70_r4_t2"/>
</dbReference>
<sequence length="200" mass="23912">MKITFLHNEEELLWQRFKAGDSGALGQLSRRHYRALFNYAAKFTKDREIVRDCIQDLFLELWERREHLTETPFVRIYLIKSLRNNLFRKLRQERWMLESEDLDEDLPFSDHTSAESTLIESELFHENEGKIKAVLAKLPKRQQEIIFLKFYEGLSNNQIAEILTMNRQSVANLLHRALTSLKTNWFSLAKMMLFFWANVK</sequence>
<dbReference type="EMBL" id="QPIW01000003">
    <property type="protein sequence ID" value="RDB06997.1"/>
    <property type="molecule type" value="Genomic_DNA"/>
</dbReference>
<evidence type="ECO:0000259" key="5">
    <source>
        <dbReference type="Pfam" id="PF04542"/>
    </source>
</evidence>
<gene>
    <name evidence="7" type="ORF">DVG78_06900</name>
</gene>
<dbReference type="Proteomes" id="UP000253141">
    <property type="component" value="Unassembled WGS sequence"/>
</dbReference>
<reference evidence="7 8" key="1">
    <citation type="submission" date="2018-07" db="EMBL/GenBank/DDBJ databases">
        <title>Genome analysis of Runella aurantiaca.</title>
        <authorList>
            <person name="Yang X."/>
        </authorList>
    </citation>
    <scope>NUCLEOTIDE SEQUENCE [LARGE SCALE GENOMIC DNA]</scope>
    <source>
        <strain evidence="7 8">YX9</strain>
    </source>
</reference>
<protein>
    <submittedName>
        <fullName evidence="7">Sigma-70 family RNA polymerase sigma factor</fullName>
    </submittedName>
</protein>
<keyword evidence="4" id="KW-0804">Transcription</keyword>
<dbReference type="InterPro" id="IPR013324">
    <property type="entry name" value="RNA_pol_sigma_r3/r4-like"/>
</dbReference>
<keyword evidence="3" id="KW-0731">Sigma factor</keyword>
<evidence type="ECO:0000256" key="4">
    <source>
        <dbReference type="ARBA" id="ARBA00023163"/>
    </source>
</evidence>
<dbReference type="Gene3D" id="1.10.1740.10">
    <property type="match status" value="1"/>
</dbReference>